<keyword evidence="5" id="KW-1185">Reference proteome</keyword>
<feature type="compositionally biased region" description="Polar residues" evidence="3">
    <location>
        <begin position="67"/>
        <end position="77"/>
    </location>
</feature>
<dbReference type="Proteomes" id="UP001278766">
    <property type="component" value="Unassembled WGS sequence"/>
</dbReference>
<evidence type="ECO:0000256" key="1">
    <source>
        <dbReference type="ARBA" id="ARBA00022614"/>
    </source>
</evidence>
<feature type="compositionally biased region" description="Pro residues" evidence="3">
    <location>
        <begin position="86"/>
        <end position="98"/>
    </location>
</feature>
<feature type="compositionally biased region" description="Low complexity" evidence="3">
    <location>
        <begin position="33"/>
        <end position="43"/>
    </location>
</feature>
<reference evidence="4" key="2">
    <citation type="submission" date="2023-06" db="EMBL/GenBank/DDBJ databases">
        <authorList>
            <consortium name="Lawrence Berkeley National Laboratory"/>
            <person name="Haridas S."/>
            <person name="Hensen N."/>
            <person name="Bonometti L."/>
            <person name="Westerberg I."/>
            <person name="Brannstrom I.O."/>
            <person name="Guillou S."/>
            <person name="Cros-Aarteil S."/>
            <person name="Calhoun S."/>
            <person name="Kuo A."/>
            <person name="Mondo S."/>
            <person name="Pangilinan J."/>
            <person name="Riley R."/>
            <person name="Labutti K."/>
            <person name="Andreopoulos B."/>
            <person name="Lipzen A."/>
            <person name="Chen C."/>
            <person name="Yanf M."/>
            <person name="Daum C."/>
            <person name="Ng V."/>
            <person name="Clum A."/>
            <person name="Steindorff A."/>
            <person name="Ohm R."/>
            <person name="Martin F."/>
            <person name="Silar P."/>
            <person name="Natvig D."/>
            <person name="Lalanne C."/>
            <person name="Gautier V."/>
            <person name="Ament-Velasquez S.L."/>
            <person name="Kruys A."/>
            <person name="Hutchinson M.I."/>
            <person name="Powell A.J."/>
            <person name="Barry K."/>
            <person name="Miller A.N."/>
            <person name="Grigoriev I.V."/>
            <person name="Debuchy R."/>
            <person name="Gladieux P."/>
            <person name="Thoren M.H."/>
            <person name="Johannesson H."/>
        </authorList>
    </citation>
    <scope>NUCLEOTIDE SEQUENCE</scope>
    <source>
        <strain evidence="4">CBS 168.71</strain>
    </source>
</reference>
<dbReference type="SMART" id="SM00369">
    <property type="entry name" value="LRR_TYP"/>
    <property type="match status" value="2"/>
</dbReference>
<feature type="region of interest" description="Disordered" evidence="3">
    <location>
        <begin position="1"/>
        <end position="108"/>
    </location>
</feature>
<protein>
    <submittedName>
        <fullName evidence="4">Uncharacterized protein</fullName>
    </submittedName>
</protein>
<keyword evidence="1" id="KW-0433">Leucine-rich repeat</keyword>
<dbReference type="PANTHER" id="PTHR48051">
    <property type="match status" value="1"/>
</dbReference>
<evidence type="ECO:0000256" key="3">
    <source>
        <dbReference type="SAM" id="MobiDB-lite"/>
    </source>
</evidence>
<dbReference type="PANTHER" id="PTHR48051:SF1">
    <property type="entry name" value="RAS SUPPRESSOR PROTEIN 1"/>
    <property type="match status" value="1"/>
</dbReference>
<dbReference type="Gene3D" id="3.80.10.10">
    <property type="entry name" value="Ribonuclease Inhibitor"/>
    <property type="match status" value="1"/>
</dbReference>
<gene>
    <name evidence="4" type="ORF">B0H64DRAFT_78316</name>
</gene>
<reference evidence="4" key="1">
    <citation type="journal article" date="2023" name="Mol. Phylogenet. Evol.">
        <title>Genome-scale phylogeny and comparative genomics of the fungal order Sordariales.</title>
        <authorList>
            <person name="Hensen N."/>
            <person name="Bonometti L."/>
            <person name="Westerberg I."/>
            <person name="Brannstrom I.O."/>
            <person name="Guillou S."/>
            <person name="Cros-Aarteil S."/>
            <person name="Calhoun S."/>
            <person name="Haridas S."/>
            <person name="Kuo A."/>
            <person name="Mondo S."/>
            <person name="Pangilinan J."/>
            <person name="Riley R."/>
            <person name="LaButti K."/>
            <person name="Andreopoulos B."/>
            <person name="Lipzen A."/>
            <person name="Chen C."/>
            <person name="Yan M."/>
            <person name="Daum C."/>
            <person name="Ng V."/>
            <person name="Clum A."/>
            <person name="Steindorff A."/>
            <person name="Ohm R.A."/>
            <person name="Martin F."/>
            <person name="Silar P."/>
            <person name="Natvig D.O."/>
            <person name="Lalanne C."/>
            <person name="Gautier V."/>
            <person name="Ament-Velasquez S.L."/>
            <person name="Kruys A."/>
            <person name="Hutchinson M.I."/>
            <person name="Powell A.J."/>
            <person name="Barry K."/>
            <person name="Miller A.N."/>
            <person name="Grigoriev I.V."/>
            <person name="Debuchy R."/>
            <person name="Gladieux P."/>
            <person name="Hiltunen Thoren M."/>
            <person name="Johannesson H."/>
        </authorList>
    </citation>
    <scope>NUCLEOTIDE SEQUENCE</scope>
    <source>
        <strain evidence="4">CBS 168.71</strain>
    </source>
</reference>
<evidence type="ECO:0000313" key="4">
    <source>
        <dbReference type="EMBL" id="KAK3298571.1"/>
    </source>
</evidence>
<dbReference type="GeneID" id="87845700"/>
<dbReference type="EMBL" id="JAUEPN010000002">
    <property type="protein sequence ID" value="KAK3298571.1"/>
    <property type="molecule type" value="Genomic_DNA"/>
</dbReference>
<proteinExistence type="predicted"/>
<organism evidence="4 5">
    <name type="scientific">Chaetomium fimeti</name>
    <dbReference type="NCBI Taxonomy" id="1854472"/>
    <lineage>
        <taxon>Eukaryota</taxon>
        <taxon>Fungi</taxon>
        <taxon>Dikarya</taxon>
        <taxon>Ascomycota</taxon>
        <taxon>Pezizomycotina</taxon>
        <taxon>Sordariomycetes</taxon>
        <taxon>Sordariomycetidae</taxon>
        <taxon>Sordariales</taxon>
        <taxon>Chaetomiaceae</taxon>
        <taxon>Chaetomium</taxon>
    </lineage>
</organism>
<dbReference type="GO" id="GO:0005737">
    <property type="term" value="C:cytoplasm"/>
    <property type="evidence" value="ECO:0007669"/>
    <property type="project" value="TreeGrafter"/>
</dbReference>
<dbReference type="SUPFAM" id="SSF52075">
    <property type="entry name" value="Outer arm dynein light chain 1"/>
    <property type="match status" value="1"/>
</dbReference>
<sequence length="536" mass="59376">MADEPTLPTLPPPLPVGDRKKRRRNLDSPPTQSSASSDPAFFSSDDDPALDNYHHNGRRKKRYVGTWFNQQPASSDSAMGEESLPSYPPPRRNRPPQPQKREFRRQLDSGVWMGTEGSLTDTDDSFDLEPAAAKFPVASPRTKVLVSAPPTFSPQELAAQRIARTCVERGTEQVDLSSLSLETVSPEVVKLISEISPIPTVTRDVAFEQRDPEIQLYLSQNLFRSFPTAILNLEHLTLLSLRANNLDQIPPAIGKLTNLEALNLGQNFIRVFPGEMLNLLHRGSKLRNLGFQPNRFWQPDTTIATADTIATTTARSDEYDNLTYPNRPTTKLESSWSGMTTKIHSRSAVQFMDGTHQTLSRFALPDIPGARGAPIELESLTSLAVPKEFAPKIRQSTTPTNKAFNPKGARSLFELALRAGITSPQVEEVRAWALHAEDAPRHFSPVVERAVKIHREGGVRCAVCGRDTLIPMAQWVEFRRIGRTTITVDADGKEVEKFTELGGAGEELPVPFLMVGCSWSCIPAKLEKEVDVKGTT</sequence>
<name>A0AAE0HLC8_9PEZI</name>
<keyword evidence="2" id="KW-0677">Repeat</keyword>
<dbReference type="RefSeq" id="XP_062662085.1">
    <property type="nucleotide sequence ID" value="XM_062808752.1"/>
</dbReference>
<dbReference type="InterPro" id="IPR050216">
    <property type="entry name" value="LRR_domain-containing"/>
</dbReference>
<evidence type="ECO:0000256" key="2">
    <source>
        <dbReference type="ARBA" id="ARBA00022737"/>
    </source>
</evidence>
<dbReference type="InterPro" id="IPR032675">
    <property type="entry name" value="LRR_dom_sf"/>
</dbReference>
<dbReference type="InterPro" id="IPR003591">
    <property type="entry name" value="Leu-rich_rpt_typical-subtyp"/>
</dbReference>
<accession>A0AAE0HLC8</accession>
<comment type="caution">
    <text evidence="4">The sequence shown here is derived from an EMBL/GenBank/DDBJ whole genome shotgun (WGS) entry which is preliminary data.</text>
</comment>
<evidence type="ECO:0000313" key="5">
    <source>
        <dbReference type="Proteomes" id="UP001278766"/>
    </source>
</evidence>
<dbReference type="AlphaFoldDB" id="A0AAE0HLC8"/>